<accession>A0A150G8E4</accession>
<evidence type="ECO:0000313" key="2">
    <source>
        <dbReference type="EMBL" id="KXZ46081.1"/>
    </source>
</evidence>
<dbReference type="AlphaFoldDB" id="A0A150G8E4"/>
<keyword evidence="3" id="KW-1185">Reference proteome</keyword>
<sequence>MLHVRIPPSQVVAVIENMLKEQSLKRIYRFIALGLFIMVLVLIGALSGITYAIVQMAKDTKVTAYSNSTFQILQTKDGKAAVMGGAALDLSGAVVYATNAAGNGTRRSLHELAGGSVRLRRRLAEGDNTTRWVYISTLSYATISLGCSLLDQHIYEFHVTSPESNVFVTGSSVNLIKVLDQTGCRSDPHNVSALIKV</sequence>
<evidence type="ECO:0000313" key="3">
    <source>
        <dbReference type="Proteomes" id="UP000075714"/>
    </source>
</evidence>
<evidence type="ECO:0000256" key="1">
    <source>
        <dbReference type="SAM" id="Phobius"/>
    </source>
</evidence>
<dbReference type="Proteomes" id="UP000075714">
    <property type="component" value="Unassembled WGS sequence"/>
</dbReference>
<feature type="transmembrane region" description="Helical" evidence="1">
    <location>
        <begin position="27"/>
        <end position="54"/>
    </location>
</feature>
<proteinExistence type="predicted"/>
<comment type="caution">
    <text evidence="2">The sequence shown here is derived from an EMBL/GenBank/DDBJ whole genome shotgun (WGS) entry which is preliminary data.</text>
</comment>
<organism evidence="2 3">
    <name type="scientific">Gonium pectorale</name>
    <name type="common">Green alga</name>
    <dbReference type="NCBI Taxonomy" id="33097"/>
    <lineage>
        <taxon>Eukaryota</taxon>
        <taxon>Viridiplantae</taxon>
        <taxon>Chlorophyta</taxon>
        <taxon>core chlorophytes</taxon>
        <taxon>Chlorophyceae</taxon>
        <taxon>CS clade</taxon>
        <taxon>Chlamydomonadales</taxon>
        <taxon>Volvocaceae</taxon>
        <taxon>Gonium</taxon>
    </lineage>
</organism>
<protein>
    <submittedName>
        <fullName evidence="2">Uncharacterized protein</fullName>
    </submittedName>
</protein>
<keyword evidence="1" id="KW-0472">Membrane</keyword>
<keyword evidence="1" id="KW-0812">Transmembrane</keyword>
<gene>
    <name evidence="2" type="ORF">GPECTOR_47g357</name>
</gene>
<name>A0A150G8E4_GONPE</name>
<reference evidence="3" key="1">
    <citation type="journal article" date="2016" name="Nat. Commun.">
        <title>The Gonium pectorale genome demonstrates co-option of cell cycle regulation during the evolution of multicellularity.</title>
        <authorList>
            <person name="Hanschen E.R."/>
            <person name="Marriage T.N."/>
            <person name="Ferris P.J."/>
            <person name="Hamaji T."/>
            <person name="Toyoda A."/>
            <person name="Fujiyama A."/>
            <person name="Neme R."/>
            <person name="Noguchi H."/>
            <person name="Minakuchi Y."/>
            <person name="Suzuki M."/>
            <person name="Kawai-Toyooka H."/>
            <person name="Smith D.R."/>
            <person name="Sparks H."/>
            <person name="Anderson J."/>
            <person name="Bakaric R."/>
            <person name="Luria V."/>
            <person name="Karger A."/>
            <person name="Kirschner M.W."/>
            <person name="Durand P.M."/>
            <person name="Michod R.E."/>
            <person name="Nozaki H."/>
            <person name="Olson B.J."/>
        </authorList>
    </citation>
    <scope>NUCLEOTIDE SEQUENCE [LARGE SCALE GENOMIC DNA]</scope>
    <source>
        <strain evidence="3">NIES-2863</strain>
    </source>
</reference>
<dbReference type="EMBL" id="LSYV01000048">
    <property type="protein sequence ID" value="KXZ46081.1"/>
    <property type="molecule type" value="Genomic_DNA"/>
</dbReference>
<keyword evidence="1" id="KW-1133">Transmembrane helix</keyword>